<dbReference type="EMBL" id="VUJU01008992">
    <property type="protein sequence ID" value="KAF0723298.1"/>
    <property type="molecule type" value="Genomic_DNA"/>
</dbReference>
<dbReference type="OrthoDB" id="6630120at2759"/>
<dbReference type="Gene3D" id="1.20.1250.20">
    <property type="entry name" value="MFS general substrate transporter like domains"/>
    <property type="match status" value="1"/>
</dbReference>
<evidence type="ECO:0000313" key="2">
    <source>
        <dbReference type="Proteomes" id="UP000478052"/>
    </source>
</evidence>
<comment type="caution">
    <text evidence="1">The sequence shown here is derived from an EMBL/GenBank/DDBJ whole genome shotgun (WGS) entry which is preliminary data.</text>
</comment>
<evidence type="ECO:0000313" key="1">
    <source>
        <dbReference type="EMBL" id="KAF0723298.1"/>
    </source>
</evidence>
<accession>A0A6G0WAK7</accession>
<dbReference type="AlphaFoldDB" id="A0A6G0WAK7"/>
<dbReference type="Proteomes" id="UP000478052">
    <property type="component" value="Unassembled WGS sequence"/>
</dbReference>
<organism evidence="1 2">
    <name type="scientific">Aphis craccivora</name>
    <name type="common">Cowpea aphid</name>
    <dbReference type="NCBI Taxonomy" id="307492"/>
    <lineage>
        <taxon>Eukaryota</taxon>
        <taxon>Metazoa</taxon>
        <taxon>Ecdysozoa</taxon>
        <taxon>Arthropoda</taxon>
        <taxon>Hexapoda</taxon>
        <taxon>Insecta</taxon>
        <taxon>Pterygota</taxon>
        <taxon>Neoptera</taxon>
        <taxon>Paraneoptera</taxon>
        <taxon>Hemiptera</taxon>
        <taxon>Sternorrhyncha</taxon>
        <taxon>Aphidomorpha</taxon>
        <taxon>Aphidoidea</taxon>
        <taxon>Aphididae</taxon>
        <taxon>Aphidini</taxon>
        <taxon>Aphis</taxon>
        <taxon>Aphis</taxon>
    </lineage>
</organism>
<dbReference type="InterPro" id="IPR036259">
    <property type="entry name" value="MFS_trans_sf"/>
</dbReference>
<name>A0A6G0WAK7_APHCR</name>
<sequence length="65" mass="7333">SRGIATGVCAGMSYLLLFALTKSYLSVEMFLSIEYSMFLFGCIETENKTLLEIEEFFTSNSKSRI</sequence>
<gene>
    <name evidence="1" type="ORF">FWK35_00030811</name>
</gene>
<keyword evidence="2" id="KW-1185">Reference proteome</keyword>
<protein>
    <submittedName>
        <fullName evidence="1">Facilitated trehalose transporter Tret1-like</fullName>
    </submittedName>
</protein>
<proteinExistence type="predicted"/>
<reference evidence="1 2" key="1">
    <citation type="submission" date="2019-08" db="EMBL/GenBank/DDBJ databases">
        <title>Whole genome of Aphis craccivora.</title>
        <authorList>
            <person name="Voronova N.V."/>
            <person name="Shulinski R.S."/>
            <person name="Bandarenka Y.V."/>
            <person name="Zhorov D.G."/>
            <person name="Warner D."/>
        </authorList>
    </citation>
    <scope>NUCLEOTIDE SEQUENCE [LARGE SCALE GENOMIC DNA]</scope>
    <source>
        <strain evidence="1">180601</strain>
        <tissue evidence="1">Whole Body</tissue>
    </source>
</reference>
<feature type="non-terminal residue" evidence="1">
    <location>
        <position position="1"/>
    </location>
</feature>